<dbReference type="HOGENOM" id="CLU_015553_3_1_10"/>
<comment type="similarity">
    <text evidence="2">Belongs to the SusD family.</text>
</comment>
<comment type="subcellular location">
    <subcellularLocation>
        <location evidence="1">Cell outer membrane</location>
    </subcellularLocation>
</comment>
<evidence type="ECO:0000256" key="1">
    <source>
        <dbReference type="ARBA" id="ARBA00004442"/>
    </source>
</evidence>
<gene>
    <name evidence="8" type="ORF">Mucpa_1032</name>
</gene>
<dbReference type="InterPro" id="IPR033985">
    <property type="entry name" value="SusD-like_N"/>
</dbReference>
<keyword evidence="3" id="KW-0732">Signal</keyword>
<dbReference type="SUPFAM" id="SSF48452">
    <property type="entry name" value="TPR-like"/>
    <property type="match status" value="1"/>
</dbReference>
<dbReference type="eggNOG" id="COG3193">
    <property type="taxonomic scope" value="Bacteria"/>
</dbReference>
<protein>
    <submittedName>
        <fullName evidence="8">RagB/SusD domain-containing protein</fullName>
    </submittedName>
</protein>
<feature type="domain" description="RagB/SusD" evidence="6">
    <location>
        <begin position="325"/>
        <end position="468"/>
    </location>
</feature>
<keyword evidence="4" id="KW-0472">Membrane</keyword>
<dbReference type="Gene3D" id="1.25.40.390">
    <property type="match status" value="1"/>
</dbReference>
<organism evidence="8 9">
    <name type="scientific">Mucilaginibacter paludis DSM 18603</name>
    <dbReference type="NCBI Taxonomy" id="714943"/>
    <lineage>
        <taxon>Bacteria</taxon>
        <taxon>Pseudomonadati</taxon>
        <taxon>Bacteroidota</taxon>
        <taxon>Sphingobacteriia</taxon>
        <taxon>Sphingobacteriales</taxon>
        <taxon>Sphingobacteriaceae</taxon>
        <taxon>Mucilaginibacter</taxon>
    </lineage>
</organism>
<evidence type="ECO:0000259" key="6">
    <source>
        <dbReference type="Pfam" id="PF07980"/>
    </source>
</evidence>
<evidence type="ECO:0000256" key="2">
    <source>
        <dbReference type="ARBA" id="ARBA00006275"/>
    </source>
</evidence>
<dbReference type="CDD" id="cd08977">
    <property type="entry name" value="SusD"/>
    <property type="match status" value="1"/>
</dbReference>
<dbReference type="InterPro" id="IPR012944">
    <property type="entry name" value="SusD_RagB_dom"/>
</dbReference>
<evidence type="ECO:0000256" key="4">
    <source>
        <dbReference type="ARBA" id="ARBA00023136"/>
    </source>
</evidence>
<dbReference type="GO" id="GO:0009279">
    <property type="term" value="C:cell outer membrane"/>
    <property type="evidence" value="ECO:0007669"/>
    <property type="project" value="UniProtKB-SubCell"/>
</dbReference>
<dbReference type="PROSITE" id="PS51257">
    <property type="entry name" value="PROKAR_LIPOPROTEIN"/>
    <property type="match status" value="1"/>
</dbReference>
<dbReference type="EMBL" id="CM001403">
    <property type="protein sequence ID" value="EHQ25205.1"/>
    <property type="molecule type" value="Genomic_DNA"/>
</dbReference>
<dbReference type="Proteomes" id="UP000002774">
    <property type="component" value="Chromosome"/>
</dbReference>
<evidence type="ECO:0000259" key="7">
    <source>
        <dbReference type="Pfam" id="PF14322"/>
    </source>
</evidence>
<accession>H1YE27</accession>
<name>H1YE27_9SPHI</name>
<dbReference type="RefSeq" id="WP_008504876.1">
    <property type="nucleotide sequence ID" value="NZ_CM001403.1"/>
</dbReference>
<dbReference type="InterPro" id="IPR011990">
    <property type="entry name" value="TPR-like_helical_dom_sf"/>
</dbReference>
<dbReference type="Pfam" id="PF07980">
    <property type="entry name" value="SusD_RagB"/>
    <property type="match status" value="1"/>
</dbReference>
<keyword evidence="9" id="KW-1185">Reference proteome</keyword>
<dbReference type="Pfam" id="PF14322">
    <property type="entry name" value="SusD-like_3"/>
    <property type="match status" value="1"/>
</dbReference>
<evidence type="ECO:0000313" key="9">
    <source>
        <dbReference type="Proteomes" id="UP000002774"/>
    </source>
</evidence>
<evidence type="ECO:0000313" key="8">
    <source>
        <dbReference type="EMBL" id="EHQ25205.1"/>
    </source>
</evidence>
<keyword evidence="5" id="KW-0998">Cell outer membrane</keyword>
<dbReference type="OrthoDB" id="621570at2"/>
<dbReference type="AlphaFoldDB" id="H1YE27"/>
<feature type="domain" description="SusD-like N-terminal" evidence="7">
    <location>
        <begin position="109"/>
        <end position="231"/>
    </location>
</feature>
<proteinExistence type="inferred from homology"/>
<evidence type="ECO:0000256" key="5">
    <source>
        <dbReference type="ARBA" id="ARBA00023237"/>
    </source>
</evidence>
<sequence length="469" mass="51590">MKKIFYIKNNLLVYLLLGLLFSLGGCKKLLQADLSNSAITSTQVFTSDATALSAVDGIYAYMALFTGPQYLTDDGIGAITSIGADDLLDYTQTYADYQTNTISSSGTLSPVYNVWRNGYKDIYLTNAAIEGISASSAISAAVKSQLLGECYVIRAFNYFYLTNLYGDLPLTTSTTYQQNSTQGKAPADEVYKQIIADLQLAETMLPATYPSADRARPNKYTAAALLAKVYLYNKQWALAEAQASTVIQSGLYTLVQNTDNVFLKTSTETIWQLAPVGSKNNTNSYLQYTPTATNGPTFTLTTGLLSSFEVNPVTNTPDKRRGSWIGSIVYNTNTYYYPAKYKAKSSAANVEDNILFRMAEQYLIRAEARAQQNNADGAIADLNIIRNRAGLGNTTAVLQADLLAAISRENRIEYFAEWGHRWFDLKRTGTIDAVLGAAKTTYKPFAKLWPLPQTEILANPNLIQNTGYN</sequence>
<reference evidence="8" key="1">
    <citation type="submission" date="2011-09" db="EMBL/GenBank/DDBJ databases">
        <title>The permanent draft genome of Mucilaginibacter paludis DSM 18603.</title>
        <authorList>
            <consortium name="US DOE Joint Genome Institute (JGI-PGF)"/>
            <person name="Lucas S."/>
            <person name="Han J."/>
            <person name="Lapidus A."/>
            <person name="Bruce D."/>
            <person name="Goodwin L."/>
            <person name="Pitluck S."/>
            <person name="Peters L."/>
            <person name="Kyrpides N."/>
            <person name="Mavromatis K."/>
            <person name="Ivanova N."/>
            <person name="Mikhailova N."/>
            <person name="Held B."/>
            <person name="Detter J.C."/>
            <person name="Tapia R."/>
            <person name="Han C."/>
            <person name="Land M."/>
            <person name="Hauser L."/>
            <person name="Markowitz V."/>
            <person name="Cheng J.-F."/>
            <person name="Hugenholtz P."/>
            <person name="Woyke T."/>
            <person name="Wu D."/>
            <person name="Tindall B."/>
            <person name="Brambilla E."/>
            <person name="Klenk H.-P."/>
            <person name="Eisen J.A."/>
        </authorList>
    </citation>
    <scope>NUCLEOTIDE SEQUENCE [LARGE SCALE GENOMIC DNA]</scope>
    <source>
        <strain evidence="8">DSM 18603</strain>
    </source>
</reference>
<dbReference type="STRING" id="714943.Mucpa_1032"/>
<evidence type="ECO:0000256" key="3">
    <source>
        <dbReference type="ARBA" id="ARBA00022729"/>
    </source>
</evidence>